<dbReference type="InterPro" id="IPR003369">
    <property type="entry name" value="TatA/B/E"/>
</dbReference>
<dbReference type="AlphaFoldDB" id="A0AA41V9Z0"/>
<keyword evidence="7" id="KW-0472">Membrane</keyword>
<organism evidence="10 11">
    <name type="scientific">Papaver nudicaule</name>
    <name type="common">Iceland poppy</name>
    <dbReference type="NCBI Taxonomy" id="74823"/>
    <lineage>
        <taxon>Eukaryota</taxon>
        <taxon>Viridiplantae</taxon>
        <taxon>Streptophyta</taxon>
        <taxon>Embryophyta</taxon>
        <taxon>Tracheophyta</taxon>
        <taxon>Spermatophyta</taxon>
        <taxon>Magnoliopsida</taxon>
        <taxon>Ranunculales</taxon>
        <taxon>Papaveraceae</taxon>
        <taxon>Papaveroideae</taxon>
        <taxon>Papaver</taxon>
    </lineage>
</organism>
<evidence type="ECO:0000256" key="3">
    <source>
        <dbReference type="ARBA" id="ARBA00022692"/>
    </source>
</evidence>
<sequence length="237" mass="25393">MFGFSYGEVFLLIGATAALIGPKDLPRIARTAGRLTGRAVAYVQMGRGQLDNILQQSQARQVHKELQDTMAQLEAIRHEVRSLSMLNPGPLTRRMDNMDLKSPTSGNDVTQKLTQGNMHANTIIKECDSTTPTAANLDVVAEGLSSKTSTATNLQSQAAAYSRLAESELKGSVDAEKLKEKIGLLAVLPVSAESAGLLPDKKGDANGSDIMLEAILEAEVAENAKKFFAQQVNQIPS</sequence>
<evidence type="ECO:0008006" key="12">
    <source>
        <dbReference type="Google" id="ProtNLM"/>
    </source>
</evidence>
<evidence type="ECO:0000256" key="5">
    <source>
        <dbReference type="ARBA" id="ARBA00022989"/>
    </source>
</evidence>
<protein>
    <recommendedName>
        <fullName evidence="12">Sec-independent protein translocase protein TatB</fullName>
    </recommendedName>
</protein>
<dbReference type="PANTHER" id="PTHR35512">
    <property type="entry name" value="OS11G0550900 PROTEIN"/>
    <property type="match status" value="1"/>
</dbReference>
<evidence type="ECO:0000313" key="10">
    <source>
        <dbReference type="EMBL" id="MCL7038447.1"/>
    </source>
</evidence>
<evidence type="ECO:0000256" key="8">
    <source>
        <dbReference type="SAM" id="Coils"/>
    </source>
</evidence>
<evidence type="ECO:0000313" key="11">
    <source>
        <dbReference type="Proteomes" id="UP001177140"/>
    </source>
</evidence>
<evidence type="ECO:0000256" key="2">
    <source>
        <dbReference type="ARBA" id="ARBA00022448"/>
    </source>
</evidence>
<keyword evidence="8" id="KW-0175">Coiled coil</keyword>
<dbReference type="Pfam" id="PF02416">
    <property type="entry name" value="TatA_B_E"/>
    <property type="match status" value="1"/>
</dbReference>
<keyword evidence="6" id="KW-0811">Translocation</keyword>
<comment type="subcellular location">
    <subcellularLocation>
        <location evidence="1">Membrane</location>
        <topology evidence="1">Single-pass membrane protein</topology>
    </subcellularLocation>
</comment>
<reference evidence="10" key="1">
    <citation type="submission" date="2022-03" db="EMBL/GenBank/DDBJ databases">
        <title>A functionally conserved STORR gene fusion in Papaver species that diverged 16.8 million years ago.</title>
        <authorList>
            <person name="Catania T."/>
        </authorList>
    </citation>
    <scope>NUCLEOTIDE SEQUENCE</scope>
    <source>
        <strain evidence="10">S-191538</strain>
    </source>
</reference>
<feature type="coiled-coil region" evidence="8">
    <location>
        <begin position="56"/>
        <end position="83"/>
    </location>
</feature>
<keyword evidence="3" id="KW-0812">Transmembrane</keyword>
<keyword evidence="2" id="KW-0813">Transport</keyword>
<keyword evidence="11" id="KW-1185">Reference proteome</keyword>
<dbReference type="EMBL" id="JAJJMA010190644">
    <property type="protein sequence ID" value="MCL7038447.1"/>
    <property type="molecule type" value="Genomic_DNA"/>
</dbReference>
<feature type="signal peptide" evidence="9">
    <location>
        <begin position="1"/>
        <end position="18"/>
    </location>
</feature>
<keyword evidence="5" id="KW-1133">Transmembrane helix</keyword>
<evidence type="ECO:0000256" key="7">
    <source>
        <dbReference type="ARBA" id="ARBA00023136"/>
    </source>
</evidence>
<dbReference type="Proteomes" id="UP001177140">
    <property type="component" value="Unassembled WGS sequence"/>
</dbReference>
<accession>A0AA41V9Z0</accession>
<keyword evidence="4" id="KW-0653">Protein transport</keyword>
<gene>
    <name evidence="10" type="ORF">MKW94_020060</name>
</gene>
<evidence type="ECO:0000256" key="9">
    <source>
        <dbReference type="SAM" id="SignalP"/>
    </source>
</evidence>
<evidence type="ECO:0000256" key="6">
    <source>
        <dbReference type="ARBA" id="ARBA00023010"/>
    </source>
</evidence>
<keyword evidence="9" id="KW-0732">Signal</keyword>
<name>A0AA41V9Z0_PAPNU</name>
<evidence type="ECO:0000256" key="1">
    <source>
        <dbReference type="ARBA" id="ARBA00004167"/>
    </source>
</evidence>
<feature type="chain" id="PRO_5041408242" description="Sec-independent protein translocase protein TatB" evidence="9">
    <location>
        <begin position="19"/>
        <end position="237"/>
    </location>
</feature>
<evidence type="ECO:0000256" key="4">
    <source>
        <dbReference type="ARBA" id="ARBA00022927"/>
    </source>
</evidence>
<proteinExistence type="predicted"/>
<comment type="caution">
    <text evidence="10">The sequence shown here is derived from an EMBL/GenBank/DDBJ whole genome shotgun (WGS) entry which is preliminary data.</text>
</comment>
<dbReference type="PANTHER" id="PTHR35512:SF1">
    <property type="entry name" value="OS11G0550900 PROTEIN"/>
    <property type="match status" value="1"/>
</dbReference>